<evidence type="ECO:0000256" key="3">
    <source>
        <dbReference type="ARBA" id="ARBA00022741"/>
    </source>
</evidence>
<dbReference type="CDD" id="cd03278">
    <property type="entry name" value="ABC_SMC_barmotin"/>
    <property type="match status" value="1"/>
</dbReference>
<dbReference type="GO" id="GO:0005694">
    <property type="term" value="C:chromosome"/>
    <property type="evidence" value="ECO:0007669"/>
    <property type="project" value="InterPro"/>
</dbReference>
<feature type="domain" description="SMC hinge" evidence="9">
    <location>
        <begin position="522"/>
        <end position="630"/>
    </location>
</feature>
<dbReference type="FunFam" id="3.40.50.300:FF:000901">
    <property type="entry name" value="Chromosome partition protein Smc"/>
    <property type="match status" value="1"/>
</dbReference>
<keyword evidence="4" id="KW-0067">ATP-binding</keyword>
<feature type="region of interest" description="Disordered" evidence="8">
    <location>
        <begin position="946"/>
        <end position="972"/>
    </location>
</feature>
<dbReference type="HAMAP" id="MF_01894">
    <property type="entry name" value="Smc_prok"/>
    <property type="match status" value="1"/>
</dbReference>
<feature type="region of interest" description="Disordered" evidence="8">
    <location>
        <begin position="735"/>
        <end position="759"/>
    </location>
</feature>
<dbReference type="Pfam" id="PF06470">
    <property type="entry name" value="SMC_hinge"/>
    <property type="match status" value="1"/>
</dbReference>
<dbReference type="InterPro" id="IPR010935">
    <property type="entry name" value="SMC_hinge"/>
</dbReference>
<accession>A0A6J7G9G7</accession>
<dbReference type="SMART" id="SM00968">
    <property type="entry name" value="SMC_hinge"/>
    <property type="match status" value="1"/>
</dbReference>
<dbReference type="SUPFAM" id="SSF52540">
    <property type="entry name" value="P-loop containing nucleoside triphosphate hydrolases"/>
    <property type="match status" value="1"/>
</dbReference>
<evidence type="ECO:0000256" key="5">
    <source>
        <dbReference type="ARBA" id="ARBA00023054"/>
    </source>
</evidence>
<dbReference type="GO" id="GO:0030261">
    <property type="term" value="P:chromosome condensation"/>
    <property type="evidence" value="ECO:0007669"/>
    <property type="project" value="InterPro"/>
</dbReference>
<evidence type="ECO:0000256" key="8">
    <source>
        <dbReference type="SAM" id="MobiDB-lite"/>
    </source>
</evidence>
<dbReference type="Gene3D" id="3.40.50.300">
    <property type="entry name" value="P-loop containing nucleotide triphosphate hydrolases"/>
    <property type="match status" value="2"/>
</dbReference>
<comment type="subcellular location">
    <subcellularLocation>
        <location evidence="1">Cytoplasm</location>
    </subcellularLocation>
</comment>
<dbReference type="Gene3D" id="3.30.70.1620">
    <property type="match status" value="1"/>
</dbReference>
<dbReference type="GO" id="GO:0005737">
    <property type="term" value="C:cytoplasm"/>
    <property type="evidence" value="ECO:0007669"/>
    <property type="project" value="UniProtKB-SubCell"/>
</dbReference>
<sequence>MAPPERCGAASEVHLSSMTLKGFKSFASATTLNFEPGITCVVGPNGSGKSNVVDALAWVMGEQGAKSLRGGKMEDVIFMGTSTRAPLGRAEVLLTIDNSDGLLPIEFAEVTIGRTMFRNGGSEYSINGSPCRLLDIQELLSDSGIGREMHVIVGQGQLDSVLQASVEDRRGFIEEAAGVLKHRKRKEKALRKLDAMQANLTRLQDLTAELRRQLKPLGRQAEVARRAVVIQSDARDARLRLLADDLVQMRHALAAEVADETALRERRAEVEKALHEAQARLQQVEDALVQDSPLLAQSQQTWYALAALKERFMGTASLAAERVRVQDLNEEPAGRDPEVLEHDARTLRAEEFELGREVERERTVLADAVAARGVAEEAHSAEERRVAAAKQAEADRREGMARLVGRVAAARSRVEAGTAEIERLDVQVEDARARAEKAQQEFHALETQIAGLDDGELGLDAQHEEAAERLDLADRALSALRAEESDADRERATAAARLEALQIGLDRRDGTGALLDPERAVPGVVGAVSALLQIEAGYEAAVGAALGPLADAVAVTGAEAAAGAIWVLRESDGGRASLVLIDGQTQQPSVPFGMRRVRDFVRGPEDLIRSLTALHGSVIVDDVRSPEALQAVRAGLTVVTLDGDVIGPHVAVGGTSRAPSLLEVQAAVDAASAALEQAQHRVERARFQQIAVLVEQEAAASTVAAALDRLHDSDARMAAVAEQLGALGQAARAGAAESDRLTQARRDAEQARDSDSATLTELETRLASAEQERPADDIDVDHREIFAERARAARQTEVDARLSVRTGEERCGALAARAEQLEKAASAERAARVRAIALRERREREALIAVAVSAAIVNVLERLDASLAEAAQVRDAAEALRAERDVEAGRLRISVREWGGEMEKLTDSVHRDEVARAEQRMRIEQMEIRGIEEYGVEPEALIAEYGPDQLVPPSPQSPGDEPVEQQEPQPYNRVEQEKRLKEAERGLALLGKVNPLALEEFDAMEERHRFLTEQLEDLKKSRNDLLQIIKDVDDRVQEVFSQAFEDTAREFERVFARLFPGGEGRLILTDPSDLLNTGVDVEARPPGKKVKRLSLLSGGERSLTAVAFLVALFKARPSPFYVLDEVEAALDDVNLGRLIDIIEELRDSSQLIVITHQKRTMEVADALYGVTMRSDGVTQVISQKLRDTA</sequence>
<feature type="coiled-coil region" evidence="7">
    <location>
        <begin position="1001"/>
        <end position="1035"/>
    </location>
</feature>
<keyword evidence="2" id="KW-0963">Cytoplasm</keyword>
<dbReference type="SUPFAM" id="SSF75553">
    <property type="entry name" value="Smc hinge domain"/>
    <property type="match status" value="1"/>
</dbReference>
<feature type="coiled-coil region" evidence="7">
    <location>
        <begin position="179"/>
        <end position="213"/>
    </location>
</feature>
<feature type="coiled-coil region" evidence="7">
    <location>
        <begin position="661"/>
        <end position="688"/>
    </location>
</feature>
<dbReference type="Pfam" id="PF02463">
    <property type="entry name" value="SMC_N"/>
    <property type="match status" value="1"/>
</dbReference>
<dbReference type="InterPro" id="IPR011890">
    <property type="entry name" value="SMC_prok"/>
</dbReference>
<reference evidence="10" key="1">
    <citation type="submission" date="2020-05" db="EMBL/GenBank/DDBJ databases">
        <authorList>
            <person name="Chiriac C."/>
            <person name="Salcher M."/>
            <person name="Ghai R."/>
            <person name="Kavagutti S V."/>
        </authorList>
    </citation>
    <scope>NUCLEOTIDE SEQUENCE</scope>
</reference>
<dbReference type="PIRSF" id="PIRSF005719">
    <property type="entry name" value="SMC"/>
    <property type="match status" value="1"/>
</dbReference>
<feature type="coiled-coil region" evidence="7">
    <location>
        <begin position="414"/>
        <end position="483"/>
    </location>
</feature>
<dbReference type="GO" id="GO:0016887">
    <property type="term" value="F:ATP hydrolysis activity"/>
    <property type="evidence" value="ECO:0007669"/>
    <property type="project" value="InterPro"/>
</dbReference>
<evidence type="ECO:0000256" key="2">
    <source>
        <dbReference type="ARBA" id="ARBA00022490"/>
    </source>
</evidence>
<dbReference type="InterPro" id="IPR003395">
    <property type="entry name" value="RecF/RecN/SMC_N"/>
</dbReference>
<dbReference type="EMBL" id="CAFBMR010000007">
    <property type="protein sequence ID" value="CAB4905002.1"/>
    <property type="molecule type" value="Genomic_DNA"/>
</dbReference>
<feature type="coiled-coil region" evidence="7">
    <location>
        <begin position="260"/>
        <end position="287"/>
    </location>
</feature>
<dbReference type="InterPro" id="IPR036277">
    <property type="entry name" value="SMC_hinge_sf"/>
</dbReference>
<feature type="compositionally biased region" description="Basic and acidic residues" evidence="8">
    <location>
        <begin position="737"/>
        <end position="755"/>
    </location>
</feature>
<evidence type="ECO:0000313" key="10">
    <source>
        <dbReference type="EMBL" id="CAB4905002.1"/>
    </source>
</evidence>
<dbReference type="Gene3D" id="1.20.1060.20">
    <property type="match status" value="1"/>
</dbReference>
<proteinExistence type="inferred from homology"/>
<dbReference type="InterPro" id="IPR027417">
    <property type="entry name" value="P-loop_NTPase"/>
</dbReference>
<keyword evidence="6" id="KW-0238">DNA-binding</keyword>
<protein>
    <submittedName>
        <fullName evidence="10">Unannotated protein</fullName>
    </submittedName>
</protein>
<evidence type="ECO:0000256" key="1">
    <source>
        <dbReference type="ARBA" id="ARBA00004496"/>
    </source>
</evidence>
<organism evidence="10">
    <name type="scientific">freshwater metagenome</name>
    <dbReference type="NCBI Taxonomy" id="449393"/>
    <lineage>
        <taxon>unclassified sequences</taxon>
        <taxon>metagenomes</taxon>
        <taxon>ecological metagenomes</taxon>
    </lineage>
</organism>
<dbReference type="FunFam" id="3.40.50.300:FF:000984">
    <property type="entry name" value="Chromosome partition protein Smc"/>
    <property type="match status" value="1"/>
</dbReference>
<dbReference type="InterPro" id="IPR024704">
    <property type="entry name" value="SMC"/>
</dbReference>
<dbReference type="AlphaFoldDB" id="A0A6J7G9G7"/>
<evidence type="ECO:0000256" key="4">
    <source>
        <dbReference type="ARBA" id="ARBA00022840"/>
    </source>
</evidence>
<dbReference type="GO" id="GO:0007062">
    <property type="term" value="P:sister chromatid cohesion"/>
    <property type="evidence" value="ECO:0007669"/>
    <property type="project" value="InterPro"/>
</dbReference>
<evidence type="ECO:0000256" key="7">
    <source>
        <dbReference type="SAM" id="Coils"/>
    </source>
</evidence>
<dbReference type="GO" id="GO:0005524">
    <property type="term" value="F:ATP binding"/>
    <property type="evidence" value="ECO:0007669"/>
    <property type="project" value="UniProtKB-KW"/>
</dbReference>
<keyword evidence="3" id="KW-0547">Nucleotide-binding</keyword>
<keyword evidence="5 7" id="KW-0175">Coiled coil</keyword>
<evidence type="ECO:0000259" key="9">
    <source>
        <dbReference type="SMART" id="SM00968"/>
    </source>
</evidence>
<evidence type="ECO:0000256" key="6">
    <source>
        <dbReference type="ARBA" id="ARBA00023125"/>
    </source>
</evidence>
<dbReference type="PANTHER" id="PTHR43977">
    <property type="entry name" value="STRUCTURAL MAINTENANCE OF CHROMOSOMES PROTEIN 3"/>
    <property type="match status" value="1"/>
</dbReference>
<dbReference type="GO" id="GO:0003677">
    <property type="term" value="F:DNA binding"/>
    <property type="evidence" value="ECO:0007669"/>
    <property type="project" value="UniProtKB-KW"/>
</dbReference>
<name>A0A6J7G9G7_9ZZZZ</name>
<dbReference type="NCBIfam" id="TIGR02168">
    <property type="entry name" value="SMC_prok_B"/>
    <property type="match status" value="1"/>
</dbReference>
<gene>
    <name evidence="10" type="ORF">UFOPK3610_00357</name>
</gene>